<evidence type="ECO:0000256" key="2">
    <source>
        <dbReference type="ARBA" id="ARBA00022505"/>
    </source>
</evidence>
<comment type="caution">
    <text evidence="7">The sequence shown here is derived from an EMBL/GenBank/DDBJ whole genome shotgun (WGS) entry which is preliminary data.</text>
</comment>
<evidence type="ECO:0000256" key="3">
    <source>
        <dbReference type="ARBA" id="ARBA00022723"/>
    </source>
</evidence>
<dbReference type="Proteomes" id="UP000610558">
    <property type="component" value="Unassembled WGS sequence"/>
</dbReference>
<dbReference type="InterPro" id="IPR044084">
    <property type="entry name" value="AvModA-like_subst-bd"/>
</dbReference>
<dbReference type="InterPro" id="IPR050682">
    <property type="entry name" value="ModA/WtpA"/>
</dbReference>
<dbReference type="EMBL" id="JACXLD010000004">
    <property type="protein sequence ID" value="MBD2859268.1"/>
    <property type="molecule type" value="Genomic_DNA"/>
</dbReference>
<reference evidence="7" key="1">
    <citation type="submission" date="2020-09" db="EMBL/GenBank/DDBJ databases">
        <authorList>
            <person name="Yoon J.-W."/>
        </authorList>
    </citation>
    <scope>NUCLEOTIDE SEQUENCE</scope>
    <source>
        <strain evidence="7">KMU-158</strain>
    </source>
</reference>
<dbReference type="Pfam" id="PF13531">
    <property type="entry name" value="SBP_bac_11"/>
    <property type="match status" value="1"/>
</dbReference>
<dbReference type="GO" id="GO:0046872">
    <property type="term" value="F:metal ion binding"/>
    <property type="evidence" value="ECO:0007669"/>
    <property type="project" value="UniProtKB-KW"/>
</dbReference>
<dbReference type="CDD" id="cd13539">
    <property type="entry name" value="PBP2_AvModA"/>
    <property type="match status" value="1"/>
</dbReference>
<feature type="binding site" evidence="6">
    <location>
        <position position="43"/>
    </location>
    <ligand>
        <name>molybdate</name>
        <dbReference type="ChEBI" id="CHEBI:36264"/>
    </ligand>
</feature>
<dbReference type="PANTHER" id="PTHR30632">
    <property type="entry name" value="MOLYBDATE-BINDING PERIPLASMIC PROTEIN"/>
    <property type="match status" value="1"/>
</dbReference>
<evidence type="ECO:0000313" key="8">
    <source>
        <dbReference type="Proteomes" id="UP000610558"/>
    </source>
</evidence>
<dbReference type="PANTHER" id="PTHR30632:SF14">
    <property type="entry name" value="TUNGSTATE_MOLYBDATE_CHROMATE-BINDING PROTEIN MODA"/>
    <property type="match status" value="1"/>
</dbReference>
<organism evidence="7 8">
    <name type="scientific">Spongiibacter pelagi</name>
    <dbReference type="NCBI Taxonomy" id="2760804"/>
    <lineage>
        <taxon>Bacteria</taxon>
        <taxon>Pseudomonadati</taxon>
        <taxon>Pseudomonadota</taxon>
        <taxon>Gammaproteobacteria</taxon>
        <taxon>Cellvibrionales</taxon>
        <taxon>Spongiibacteraceae</taxon>
        <taxon>Spongiibacter</taxon>
    </lineage>
</organism>
<proteinExistence type="inferred from homology"/>
<dbReference type="FunFam" id="3.40.190.10:FF:000035">
    <property type="entry name" value="Molybdate ABC transporter substrate-binding protein"/>
    <property type="match status" value="1"/>
</dbReference>
<keyword evidence="8" id="KW-1185">Reference proteome</keyword>
<dbReference type="NCBIfam" id="TIGR01256">
    <property type="entry name" value="modA"/>
    <property type="match status" value="1"/>
</dbReference>
<dbReference type="AlphaFoldDB" id="A0A927C343"/>
<dbReference type="RefSeq" id="WP_190764897.1">
    <property type="nucleotide sequence ID" value="NZ_JACXLD010000004.1"/>
</dbReference>
<dbReference type="SUPFAM" id="SSF53850">
    <property type="entry name" value="Periplasmic binding protein-like II"/>
    <property type="match status" value="1"/>
</dbReference>
<dbReference type="GO" id="GO:1901359">
    <property type="term" value="F:tungstate binding"/>
    <property type="evidence" value="ECO:0007669"/>
    <property type="project" value="UniProtKB-ARBA"/>
</dbReference>
<protein>
    <submittedName>
        <fullName evidence="7">Molybdate ABC transporter substrate-binding protein</fullName>
    </submittedName>
</protein>
<evidence type="ECO:0000256" key="6">
    <source>
        <dbReference type="PIRSR" id="PIRSR004846-1"/>
    </source>
</evidence>
<accession>A0A927C343</accession>
<dbReference type="Gene3D" id="3.40.190.10">
    <property type="entry name" value="Periplasmic binding protein-like II"/>
    <property type="match status" value="2"/>
</dbReference>
<evidence type="ECO:0000313" key="7">
    <source>
        <dbReference type="EMBL" id="MBD2859268.1"/>
    </source>
</evidence>
<evidence type="ECO:0000256" key="1">
    <source>
        <dbReference type="ARBA" id="ARBA00009175"/>
    </source>
</evidence>
<gene>
    <name evidence="7" type="primary">modA</name>
    <name evidence="7" type="ORF">IB286_09635</name>
</gene>
<keyword evidence="2 6" id="KW-0500">Molybdenum</keyword>
<dbReference type="GO" id="GO:0015689">
    <property type="term" value="P:molybdate ion transport"/>
    <property type="evidence" value="ECO:0007669"/>
    <property type="project" value="InterPro"/>
</dbReference>
<evidence type="ECO:0000256" key="4">
    <source>
        <dbReference type="ARBA" id="ARBA00022729"/>
    </source>
</evidence>
<sequence length="243" mass="26743">MPFTYADTIHVAVASNFTAAFEQLKTQFESESEHKLITSYGSTGKLYAQIVHGAPFQIFLAADTQSIEKLIEQKRVRPANHFVYAEGQLALWGRLIPAGTEENNTNLIRPLLTGTSLKKLALANPKTAPYGFAAQSVLQHLELLPELNHKLVYGENITQTLQFVSTGNAQLGFVALSQLIAKPTEQSPYIAVPIEFYPPIRQAAALLDSAQDYAAAVSFWRFLQSDQAQQIILENGYTVATSS</sequence>
<comment type="subunit">
    <text evidence="5">The complex is composed of two ATP-binding proteins (ModC), two transmembrane proteins (ModB) and a solute-binding protein (ModA).</text>
</comment>
<evidence type="ECO:0000256" key="5">
    <source>
        <dbReference type="ARBA" id="ARBA00062515"/>
    </source>
</evidence>
<dbReference type="PIRSF" id="PIRSF004846">
    <property type="entry name" value="ModA"/>
    <property type="match status" value="1"/>
</dbReference>
<keyword evidence="4" id="KW-0732">Signal</keyword>
<comment type="similarity">
    <text evidence="1">Belongs to the bacterial solute-binding protein ModA family.</text>
</comment>
<dbReference type="GO" id="GO:0030973">
    <property type="term" value="F:molybdate ion binding"/>
    <property type="evidence" value="ECO:0007669"/>
    <property type="project" value="InterPro"/>
</dbReference>
<keyword evidence="3 6" id="KW-0479">Metal-binding</keyword>
<feature type="binding site" evidence="6">
    <location>
        <position position="157"/>
    </location>
    <ligand>
        <name>molybdate</name>
        <dbReference type="ChEBI" id="CHEBI:36264"/>
    </ligand>
</feature>
<name>A0A927C343_9GAMM</name>
<dbReference type="InterPro" id="IPR005950">
    <property type="entry name" value="ModA"/>
</dbReference>